<dbReference type="PANTHER" id="PTHR11596">
    <property type="entry name" value="ALKALINE PHOSPHATASE"/>
    <property type="match status" value="1"/>
</dbReference>
<name>A0A177WRK0_BATDL</name>
<dbReference type="STRING" id="403673.A0A177WRK0"/>
<gene>
    <name evidence="7" type="ORF">BDEG_26172</name>
</gene>
<dbReference type="VEuPathDB" id="FungiDB:BDEG_26172"/>
<feature type="binding site" evidence="3">
    <location>
        <position position="637"/>
    </location>
    <ligand>
        <name>Zn(2+)</name>
        <dbReference type="ChEBI" id="CHEBI:29105"/>
        <label>2</label>
    </ligand>
</feature>
<feature type="binding site" evidence="3">
    <location>
        <position position="170"/>
    </location>
    <ligand>
        <name>Mg(2+)</name>
        <dbReference type="ChEBI" id="CHEBI:18420"/>
    </ligand>
</feature>
<feature type="binding site" evidence="3">
    <location>
        <position position="490"/>
    </location>
    <ligand>
        <name>Zn(2+)</name>
        <dbReference type="ChEBI" id="CHEBI:29105"/>
        <label>2</label>
    </ligand>
</feature>
<comment type="similarity">
    <text evidence="4">Belongs to the alkaline phosphatase family.</text>
</comment>
<dbReference type="OrthoDB" id="5818554at2759"/>
<feature type="region of interest" description="Disordered" evidence="5">
    <location>
        <begin position="614"/>
        <end position="634"/>
    </location>
</feature>
<comment type="cofactor">
    <cofactor evidence="3">
        <name>Mg(2+)</name>
        <dbReference type="ChEBI" id="CHEBI:18420"/>
    </cofactor>
    <text evidence="3">Binds 1 Mg(2+) ion.</text>
</comment>
<dbReference type="SUPFAM" id="SSF53649">
    <property type="entry name" value="Alkaline phosphatase-like"/>
    <property type="match status" value="1"/>
</dbReference>
<feature type="binding site" evidence="3">
    <location>
        <position position="491"/>
    </location>
    <ligand>
        <name>Zn(2+)</name>
        <dbReference type="ChEBI" id="CHEBI:29105"/>
        <label>2</label>
    </ligand>
</feature>
<feature type="binding site" evidence="3">
    <location>
        <position position="170"/>
    </location>
    <ligand>
        <name>Zn(2+)</name>
        <dbReference type="ChEBI" id="CHEBI:29105"/>
        <label>2</label>
    </ligand>
</feature>
<evidence type="ECO:0000256" key="1">
    <source>
        <dbReference type="ARBA" id="ARBA00012647"/>
    </source>
</evidence>
<dbReference type="PANTHER" id="PTHR11596:SF72">
    <property type="entry name" value="ALKALINE PHOSPHATASE"/>
    <property type="match status" value="1"/>
</dbReference>
<dbReference type="Gene3D" id="3.40.720.10">
    <property type="entry name" value="Alkaline Phosphatase, subunit A"/>
    <property type="match status" value="1"/>
</dbReference>
<evidence type="ECO:0000256" key="4">
    <source>
        <dbReference type="RuleBase" id="RU003946"/>
    </source>
</evidence>
<evidence type="ECO:0000256" key="2">
    <source>
        <dbReference type="PIRSR" id="PIRSR601952-1"/>
    </source>
</evidence>
<protein>
    <recommendedName>
        <fullName evidence="1">alkaline phosphatase</fullName>
        <ecNumber evidence="1">3.1.3.1</ecNumber>
    </recommendedName>
</protein>
<dbReference type="GO" id="GO:0004035">
    <property type="term" value="F:alkaline phosphatase activity"/>
    <property type="evidence" value="ECO:0007669"/>
    <property type="project" value="UniProtKB-EC"/>
</dbReference>
<dbReference type="EMBL" id="DS022308">
    <property type="protein sequence ID" value="OAJ42757.1"/>
    <property type="molecule type" value="Genomic_DNA"/>
</dbReference>
<keyword evidence="6" id="KW-0732">Signal</keyword>
<sequence>MLLKIASATLVAALAVSAAVQGPTPGQTHRYRAAAGDSLLSLVPVDGAEFLPDQHFDISIELHNIGATATPDLSQLKATINNVPIDKFFKSSFAAAESWNFTYAVDGAARDANQMTTVTATRLALRSVAIKKSGDYVLSLKSGNQTVDATWTVRKISSRKTKNLVLFIGDGMAPSMIAAARYISKTTKFGKFGSNFLELEKLGSIGKIATNGIDAIITDSANSASAYLTGQKGWVSGLNVYADTSDDILDDPKVETLAEYIRGNRPKMCIGVVTTAAIYDATPAAMYSHTRSRYEYQSVADQMLKVIKPNNLTWTPKPVQADVLLGGGGSTFCLKTNGTACKSPVDYYALYKKFGYNVVKSKAELEKAPTTEPLLGIFTASHMDTWYDRTLRLENLKLNKKSGPDGVGSALDQPGLELMTQKAIEALSDPKRCSDGFFLMAEAASIDKAMHALDYDRGLADLLELDRTIKATKDWALKHGDNTAIIATADHSQAFDTYGTVDTKYLNALPDDDTNILGAGKDAGIQFQKHLAIGEYDTAGWIDSVMDENDMPTKWQGRYRLATGKVDGPQSVENWQIRDIPGLGTNPLSRQAVIENTVLKSKFNITSRESIYQASPAEPSGIKKSGMNPPTDSQSVHSLQTVDVYCHGPSNWRQHCAKVMDNTELFFIMAEALGLGFRSTYRNN</sequence>
<feature type="binding site" evidence="3">
    <location>
        <position position="447"/>
    </location>
    <ligand>
        <name>Zn(2+)</name>
        <dbReference type="ChEBI" id="CHEBI:29105"/>
        <label>2</label>
    </ligand>
</feature>
<dbReference type="InterPro" id="IPR001952">
    <property type="entry name" value="Alkaline_phosphatase"/>
</dbReference>
<proteinExistence type="inferred from homology"/>
<dbReference type="eggNOG" id="KOG4126">
    <property type="taxonomic scope" value="Eukaryota"/>
</dbReference>
<keyword evidence="3" id="KW-0460">Magnesium</keyword>
<feature type="binding site" evidence="3">
    <location>
        <position position="280"/>
    </location>
    <ligand>
        <name>Mg(2+)</name>
        <dbReference type="ChEBI" id="CHEBI:18420"/>
    </ligand>
</feature>
<feature type="binding site" evidence="3">
    <location>
        <position position="442"/>
    </location>
    <ligand>
        <name>Mg(2+)</name>
        <dbReference type="ChEBI" id="CHEBI:18420"/>
    </ligand>
</feature>
<evidence type="ECO:0000256" key="6">
    <source>
        <dbReference type="SAM" id="SignalP"/>
    </source>
</evidence>
<organism evidence="7 8">
    <name type="scientific">Batrachochytrium dendrobatidis (strain JEL423)</name>
    <dbReference type="NCBI Taxonomy" id="403673"/>
    <lineage>
        <taxon>Eukaryota</taxon>
        <taxon>Fungi</taxon>
        <taxon>Fungi incertae sedis</taxon>
        <taxon>Chytridiomycota</taxon>
        <taxon>Chytridiomycota incertae sedis</taxon>
        <taxon>Chytridiomycetes</taxon>
        <taxon>Rhizophydiales</taxon>
        <taxon>Rhizophydiales incertae sedis</taxon>
        <taxon>Batrachochytrium</taxon>
    </lineage>
</organism>
<keyword evidence="3" id="KW-0862">Zinc</keyword>
<dbReference type="SMART" id="SM00098">
    <property type="entry name" value="alkPPc"/>
    <property type="match status" value="1"/>
</dbReference>
<dbReference type="Pfam" id="PF00245">
    <property type="entry name" value="Alk_phosphatase"/>
    <property type="match status" value="1"/>
</dbReference>
<dbReference type="PRINTS" id="PR00113">
    <property type="entry name" value="ALKPHPHTASE"/>
</dbReference>
<dbReference type="EC" id="3.1.3.1" evidence="1"/>
<evidence type="ECO:0000256" key="3">
    <source>
        <dbReference type="PIRSR" id="PIRSR601952-2"/>
    </source>
</evidence>
<dbReference type="GO" id="GO:0046872">
    <property type="term" value="F:metal ion binding"/>
    <property type="evidence" value="ECO:0007669"/>
    <property type="project" value="UniProtKB-KW"/>
</dbReference>
<keyword evidence="3" id="KW-0479">Metal-binding</keyword>
<feature type="signal peptide" evidence="6">
    <location>
        <begin position="1"/>
        <end position="18"/>
    </location>
</feature>
<evidence type="ECO:0000256" key="5">
    <source>
        <dbReference type="SAM" id="MobiDB-lite"/>
    </source>
</evidence>
<dbReference type="Proteomes" id="UP000077115">
    <property type="component" value="Unassembled WGS sequence"/>
</dbReference>
<evidence type="ECO:0000313" key="7">
    <source>
        <dbReference type="EMBL" id="OAJ42757.1"/>
    </source>
</evidence>
<accession>A0A177WRK0</accession>
<dbReference type="CDD" id="cd16012">
    <property type="entry name" value="ALP"/>
    <property type="match status" value="1"/>
</dbReference>
<feature type="binding site" evidence="3">
    <location>
        <position position="282"/>
    </location>
    <ligand>
        <name>Mg(2+)</name>
        <dbReference type="ChEBI" id="CHEBI:18420"/>
    </ligand>
</feature>
<feature type="chain" id="PRO_5008077906" description="alkaline phosphatase" evidence="6">
    <location>
        <begin position="19"/>
        <end position="684"/>
    </location>
</feature>
<reference evidence="7 8" key="1">
    <citation type="submission" date="2006-10" db="EMBL/GenBank/DDBJ databases">
        <title>The Genome Sequence of Batrachochytrium dendrobatidis JEL423.</title>
        <authorList>
            <consortium name="The Broad Institute Genome Sequencing Platform"/>
            <person name="Birren B."/>
            <person name="Lander E."/>
            <person name="Galagan J."/>
            <person name="Cuomo C."/>
            <person name="Devon K."/>
            <person name="Jaffe D."/>
            <person name="Butler J."/>
            <person name="Alvarez P."/>
            <person name="Gnerre S."/>
            <person name="Grabherr M."/>
            <person name="Kleber M."/>
            <person name="Mauceli E."/>
            <person name="Brockman W."/>
            <person name="Young S."/>
            <person name="LaButti K."/>
            <person name="Sykes S."/>
            <person name="DeCaprio D."/>
            <person name="Crawford M."/>
            <person name="Koehrsen M."/>
            <person name="Engels R."/>
            <person name="Montgomery P."/>
            <person name="Pearson M."/>
            <person name="Howarth C."/>
            <person name="Larson L."/>
            <person name="White J."/>
            <person name="O'Leary S."/>
            <person name="Kodira C."/>
            <person name="Zeng Q."/>
            <person name="Yandava C."/>
            <person name="Alvarado L."/>
            <person name="Longcore J."/>
            <person name="James T."/>
        </authorList>
    </citation>
    <scope>NUCLEOTIDE SEQUENCE [LARGE SCALE GENOMIC DNA]</scope>
    <source>
        <strain evidence="7 8">JEL423</strain>
    </source>
</reference>
<feature type="binding site" evidence="3">
    <location>
        <position position="451"/>
    </location>
    <ligand>
        <name>Zn(2+)</name>
        <dbReference type="ChEBI" id="CHEBI:29105"/>
        <label>2</label>
    </ligand>
</feature>
<dbReference type="InterPro" id="IPR017850">
    <property type="entry name" value="Alkaline_phosphatase_core_sf"/>
</dbReference>
<evidence type="ECO:0000313" key="8">
    <source>
        <dbReference type="Proteomes" id="UP000077115"/>
    </source>
</evidence>
<feature type="active site" description="Phosphoserine intermediate" evidence="2">
    <location>
        <position position="220"/>
    </location>
</feature>
<dbReference type="AlphaFoldDB" id="A0A177WRK0"/>
<comment type="cofactor">
    <cofactor evidence="3">
        <name>Zn(2+)</name>
        <dbReference type="ChEBI" id="CHEBI:29105"/>
    </cofactor>
    <text evidence="3">Binds 2 Zn(2+) ions.</text>
</comment>
<reference evidence="7 8" key="2">
    <citation type="submission" date="2016-05" db="EMBL/GenBank/DDBJ databases">
        <title>Lineage-specific infection strategies underlie the spectrum of fungal disease in amphibians.</title>
        <authorList>
            <person name="Cuomo C.A."/>
            <person name="Farrer R.A."/>
            <person name="James T."/>
            <person name="Longcore J."/>
            <person name="Birren B."/>
        </authorList>
    </citation>
    <scope>NUCLEOTIDE SEQUENCE [LARGE SCALE GENOMIC DNA]</scope>
    <source>
        <strain evidence="7 8">JEL423</strain>
    </source>
</reference>